<keyword evidence="5 6" id="KW-0472">Membrane</keyword>
<dbReference type="PANTHER" id="PTHR43701:SF2">
    <property type="entry name" value="MEMBRANE TRANSPORTER PROTEIN YJNA-RELATED"/>
    <property type="match status" value="1"/>
</dbReference>
<dbReference type="GO" id="GO:0005886">
    <property type="term" value="C:plasma membrane"/>
    <property type="evidence" value="ECO:0007669"/>
    <property type="project" value="UniProtKB-SubCell"/>
</dbReference>
<feature type="transmembrane region" description="Helical" evidence="6">
    <location>
        <begin position="94"/>
        <end position="113"/>
    </location>
</feature>
<evidence type="ECO:0000313" key="7">
    <source>
        <dbReference type="EMBL" id="PAB58986.1"/>
    </source>
</evidence>
<feature type="transmembrane region" description="Helical" evidence="6">
    <location>
        <begin position="12"/>
        <end position="34"/>
    </location>
</feature>
<feature type="transmembrane region" description="Helical" evidence="6">
    <location>
        <begin position="40"/>
        <end position="56"/>
    </location>
</feature>
<keyword evidence="6" id="KW-1003">Cell membrane</keyword>
<dbReference type="EMBL" id="NIBG01000010">
    <property type="protein sequence ID" value="PAB58986.1"/>
    <property type="molecule type" value="Genomic_DNA"/>
</dbReference>
<evidence type="ECO:0000256" key="6">
    <source>
        <dbReference type="RuleBase" id="RU363041"/>
    </source>
</evidence>
<protein>
    <recommendedName>
        <fullName evidence="6">Probable membrane transporter protein</fullName>
    </recommendedName>
</protein>
<organism evidence="7 8">
    <name type="scientific">Anaeromicrobium sediminis</name>
    <dbReference type="NCBI Taxonomy" id="1478221"/>
    <lineage>
        <taxon>Bacteria</taxon>
        <taxon>Bacillati</taxon>
        <taxon>Bacillota</taxon>
        <taxon>Clostridia</taxon>
        <taxon>Peptostreptococcales</taxon>
        <taxon>Thermotaleaceae</taxon>
        <taxon>Anaeromicrobium</taxon>
    </lineage>
</organism>
<keyword evidence="4 6" id="KW-1133">Transmembrane helix</keyword>
<dbReference type="InterPro" id="IPR051598">
    <property type="entry name" value="TSUP/Inactive_protease-like"/>
</dbReference>
<accession>A0A267MHI4</accession>
<comment type="caution">
    <text evidence="7">The sequence shown here is derived from an EMBL/GenBank/DDBJ whole genome shotgun (WGS) entry which is preliminary data.</text>
</comment>
<keyword evidence="8" id="KW-1185">Reference proteome</keyword>
<reference evidence="7 8" key="1">
    <citation type="submission" date="2017-06" db="EMBL/GenBank/DDBJ databases">
        <title>Draft genome sequence of anaerobic fermentative bacterium Anaeromicrobium sediminis DY2726D isolated from West Pacific Ocean sediments.</title>
        <authorList>
            <person name="Zeng X."/>
        </authorList>
    </citation>
    <scope>NUCLEOTIDE SEQUENCE [LARGE SCALE GENOMIC DNA]</scope>
    <source>
        <strain evidence="7 8">DY2726D</strain>
    </source>
</reference>
<evidence type="ECO:0000256" key="5">
    <source>
        <dbReference type="ARBA" id="ARBA00023136"/>
    </source>
</evidence>
<dbReference type="Pfam" id="PF01925">
    <property type="entry name" value="TauE"/>
    <property type="match status" value="1"/>
</dbReference>
<keyword evidence="3 6" id="KW-0812">Transmembrane</keyword>
<dbReference type="RefSeq" id="WP_095134052.1">
    <property type="nucleotide sequence ID" value="NZ_NIBG01000010.1"/>
</dbReference>
<comment type="subcellular location">
    <subcellularLocation>
        <location evidence="6">Cell membrane</location>
        <topology evidence="6">Multi-pass membrane protein</topology>
    </subcellularLocation>
    <subcellularLocation>
        <location evidence="1">Membrane</location>
        <topology evidence="1">Multi-pass membrane protein</topology>
    </subcellularLocation>
</comment>
<evidence type="ECO:0000256" key="1">
    <source>
        <dbReference type="ARBA" id="ARBA00004141"/>
    </source>
</evidence>
<evidence type="ECO:0000313" key="8">
    <source>
        <dbReference type="Proteomes" id="UP000216024"/>
    </source>
</evidence>
<evidence type="ECO:0000256" key="2">
    <source>
        <dbReference type="ARBA" id="ARBA00009142"/>
    </source>
</evidence>
<feature type="transmembrane region" description="Helical" evidence="6">
    <location>
        <begin position="68"/>
        <end position="88"/>
    </location>
</feature>
<name>A0A267MHI4_9FIRM</name>
<proteinExistence type="inferred from homology"/>
<dbReference type="PANTHER" id="PTHR43701">
    <property type="entry name" value="MEMBRANE TRANSPORTER PROTEIN MJ0441-RELATED"/>
    <property type="match status" value="1"/>
</dbReference>
<dbReference type="InterPro" id="IPR002781">
    <property type="entry name" value="TM_pro_TauE-like"/>
</dbReference>
<evidence type="ECO:0000256" key="4">
    <source>
        <dbReference type="ARBA" id="ARBA00022989"/>
    </source>
</evidence>
<evidence type="ECO:0000256" key="3">
    <source>
        <dbReference type="ARBA" id="ARBA00022692"/>
    </source>
</evidence>
<dbReference type="Proteomes" id="UP000216024">
    <property type="component" value="Unassembled WGS sequence"/>
</dbReference>
<comment type="similarity">
    <text evidence="2 6">Belongs to the 4-toluene sulfonate uptake permease (TSUP) (TC 2.A.102) family.</text>
</comment>
<dbReference type="AlphaFoldDB" id="A0A267MHI4"/>
<sequence>MFYIVVGLFSGIMGGMGIGGGTILIPALIIFTTLNQQQSQGLNLLCFIPAAIVAFITHLKGGNIETKFCIPLIIAGLLGAFLGANMAIRISSDLLRRLFGIFLFLMALYEFFYKGKK</sequence>
<gene>
    <name evidence="7" type="ORF">CCE28_12445</name>
</gene>